<dbReference type="PROSITE" id="PS00463">
    <property type="entry name" value="ZN2_CY6_FUNGAL_1"/>
    <property type="match status" value="1"/>
</dbReference>
<feature type="region of interest" description="Disordered" evidence="5">
    <location>
        <begin position="59"/>
        <end position="129"/>
    </location>
</feature>
<evidence type="ECO:0000256" key="1">
    <source>
        <dbReference type="ARBA" id="ARBA00022723"/>
    </source>
</evidence>
<keyword evidence="2" id="KW-0805">Transcription regulation</keyword>
<feature type="compositionally biased region" description="Low complexity" evidence="5">
    <location>
        <begin position="59"/>
        <end position="72"/>
    </location>
</feature>
<dbReference type="InterPro" id="IPR051127">
    <property type="entry name" value="Fungal_SecMet_Regulators"/>
</dbReference>
<reference evidence="7 8" key="1">
    <citation type="journal article" date="2014" name="PLoS ONE">
        <title>De novo Genome Assembly of the Fungal Plant Pathogen Pyrenophora semeniperda.</title>
        <authorList>
            <person name="Soliai M.M."/>
            <person name="Meyer S.E."/>
            <person name="Udall J.A."/>
            <person name="Elzinga D.E."/>
            <person name="Hermansen R.A."/>
            <person name="Bodily P.M."/>
            <person name="Hart A.A."/>
            <person name="Coleman C.E."/>
        </authorList>
    </citation>
    <scope>NUCLEOTIDE SEQUENCE [LARGE SCALE GENOMIC DNA]</scope>
    <source>
        <strain evidence="7 8">CCB06</strain>
        <tissue evidence="7">Mycelium</tissue>
    </source>
</reference>
<protein>
    <submittedName>
        <fullName evidence="7">Transcription factor SIN3 binding</fullName>
    </submittedName>
</protein>
<feature type="compositionally biased region" description="Pro residues" evidence="5">
    <location>
        <begin position="276"/>
        <end position="313"/>
    </location>
</feature>
<proteinExistence type="predicted"/>
<dbReference type="GO" id="GO:0008270">
    <property type="term" value="F:zinc ion binding"/>
    <property type="evidence" value="ECO:0007669"/>
    <property type="project" value="InterPro"/>
</dbReference>
<dbReference type="InterPro" id="IPR001138">
    <property type="entry name" value="Zn2Cys6_DnaBD"/>
</dbReference>
<evidence type="ECO:0000256" key="3">
    <source>
        <dbReference type="ARBA" id="ARBA00023163"/>
    </source>
</evidence>
<dbReference type="PANTHER" id="PTHR47424">
    <property type="entry name" value="REGULATORY PROTEIN GAL4"/>
    <property type="match status" value="1"/>
</dbReference>
<evidence type="ECO:0000256" key="2">
    <source>
        <dbReference type="ARBA" id="ARBA00023015"/>
    </source>
</evidence>
<evidence type="ECO:0000256" key="5">
    <source>
        <dbReference type="SAM" id="MobiDB-lite"/>
    </source>
</evidence>
<evidence type="ECO:0000259" key="6">
    <source>
        <dbReference type="PROSITE" id="PS50048"/>
    </source>
</evidence>
<feature type="compositionally biased region" description="Acidic residues" evidence="5">
    <location>
        <begin position="215"/>
        <end position="227"/>
    </location>
</feature>
<feature type="region of interest" description="Disordered" evidence="5">
    <location>
        <begin position="739"/>
        <end position="759"/>
    </location>
</feature>
<sequence length="855" mass="93225">MFPEKAHQGGDDLGSITDGPEIREDSAGGCLVGCIAISYLGAVVASRTGDQRLDELAALPRSAHHASSSPRALNTRRRTPPGHATPSHATPMSASTATPNSSNAHSSRRVPLDKRKRTETSCDKCKSRKQKCRKEPGHDACRYCVVHNIECLTTQPRKKRLYGSVEGLGTRLALLEALVKGLLPEADVSSTQALRQLAMSHGIALPDAAQRDGSGEQDEGLEGESDDTVSLLPDQQGQVQYIGPASSLSFHFKLRSLVGRSAPPAAVAAAASTAPVPSPPTPPTPPPLLLLPTTPTPTPAPPQPSTATPPPRPGATRPSHPRHPAESASHELLIRTFFDHVHPDFPVLHEPSFREAYDAWLASPKQADPAWLCSFMCMLLLARRVARIPLHQDQEQLWWQRVQKLLPLVIFTSSITAVQALLLTALHLHNTNHRDACWNLTGTAVRIAHAIGLHQDKINTGSNPLGREMRKTLWWTLYGFETLQVSSYDRPSAIEHPGISISYANERIVGGPSDYIAFSTRLFTLLGSVCRAPRTVKFNASDEAYVGPLSPAAGLLRDLVRWKETLPQHLRVEAVDASVPLFQRTLMLMHAAYHYTIIVLCRSALLARASILSKTGQDSTNSALTSMADACSESGRHLAQTLLKLDALGKFDAVFSCDTWYMLASSSALVLDLVCLNKLGGTNMSESRILLSQLADLAQRHRRNPYMPGTIEKFASLVPELHSMADSLASPIRFTEPKLETHDSGPHISLPPQQPSQTDTVPHIYHQSPPGTGAYMFTDHMPGRMYPDQPYMGTGTAVHPNTRFDRATQMQFMDFTINNINDWNWGDIGGLLGTEDIPTMHGNPHLHGPQPTGPN</sequence>
<accession>A0A3M7MHK9</accession>
<keyword evidence="8" id="KW-1185">Reference proteome</keyword>
<feature type="compositionally biased region" description="Basic and acidic residues" evidence="5">
    <location>
        <begin position="1"/>
        <end position="10"/>
    </location>
</feature>
<dbReference type="GO" id="GO:0000981">
    <property type="term" value="F:DNA-binding transcription factor activity, RNA polymerase II-specific"/>
    <property type="evidence" value="ECO:0007669"/>
    <property type="project" value="InterPro"/>
</dbReference>
<feature type="compositionally biased region" description="Basic and acidic residues" evidence="5">
    <location>
        <begin position="110"/>
        <end position="125"/>
    </location>
</feature>
<dbReference type="OrthoDB" id="3266505at2759"/>
<feature type="region of interest" description="Disordered" evidence="5">
    <location>
        <begin position="206"/>
        <end position="229"/>
    </location>
</feature>
<evidence type="ECO:0000313" key="7">
    <source>
        <dbReference type="EMBL" id="RMZ74036.1"/>
    </source>
</evidence>
<keyword evidence="1" id="KW-0479">Metal-binding</keyword>
<organism evidence="7 8">
    <name type="scientific">Pyrenophora seminiperda CCB06</name>
    <dbReference type="NCBI Taxonomy" id="1302712"/>
    <lineage>
        <taxon>Eukaryota</taxon>
        <taxon>Fungi</taxon>
        <taxon>Dikarya</taxon>
        <taxon>Ascomycota</taxon>
        <taxon>Pezizomycotina</taxon>
        <taxon>Dothideomycetes</taxon>
        <taxon>Pleosporomycetidae</taxon>
        <taxon>Pleosporales</taxon>
        <taxon>Pleosporineae</taxon>
        <taxon>Pleosporaceae</taxon>
        <taxon>Pyrenophora</taxon>
    </lineage>
</organism>
<name>A0A3M7MHK9_9PLEO</name>
<dbReference type="PROSITE" id="PS50048">
    <property type="entry name" value="ZN2_CY6_FUNGAL_2"/>
    <property type="match status" value="1"/>
</dbReference>
<dbReference type="InterPro" id="IPR036864">
    <property type="entry name" value="Zn2-C6_fun-type_DNA-bd_sf"/>
</dbReference>
<keyword evidence="4" id="KW-0539">Nucleus</keyword>
<dbReference type="GO" id="GO:0003677">
    <property type="term" value="F:DNA binding"/>
    <property type="evidence" value="ECO:0007669"/>
    <property type="project" value="InterPro"/>
</dbReference>
<dbReference type="InterPro" id="IPR007219">
    <property type="entry name" value="XnlR_reg_dom"/>
</dbReference>
<dbReference type="SMART" id="SM00066">
    <property type="entry name" value="GAL4"/>
    <property type="match status" value="1"/>
</dbReference>
<dbReference type="CDD" id="cd12148">
    <property type="entry name" value="fungal_TF_MHR"/>
    <property type="match status" value="1"/>
</dbReference>
<feature type="domain" description="Zn(2)-C6 fungal-type" evidence="6">
    <location>
        <begin position="121"/>
        <end position="153"/>
    </location>
</feature>
<dbReference type="SUPFAM" id="SSF57701">
    <property type="entry name" value="Zn2/Cys6 DNA-binding domain"/>
    <property type="match status" value="1"/>
</dbReference>
<gene>
    <name evidence="7" type="ORF">GMOD_00004861</name>
</gene>
<dbReference type="GO" id="GO:0006351">
    <property type="term" value="P:DNA-templated transcription"/>
    <property type="evidence" value="ECO:0007669"/>
    <property type="project" value="InterPro"/>
</dbReference>
<dbReference type="PANTHER" id="PTHR47424:SF6">
    <property type="entry name" value="PROLINE UTILIZATION TRANS-ACTIVATOR"/>
    <property type="match status" value="1"/>
</dbReference>
<dbReference type="CDD" id="cd00067">
    <property type="entry name" value="GAL4"/>
    <property type="match status" value="1"/>
</dbReference>
<dbReference type="AlphaFoldDB" id="A0A3M7MHK9"/>
<dbReference type="SMART" id="SM00906">
    <property type="entry name" value="Fungal_trans"/>
    <property type="match status" value="1"/>
</dbReference>
<feature type="region of interest" description="Disordered" evidence="5">
    <location>
        <begin position="272"/>
        <end position="326"/>
    </location>
</feature>
<dbReference type="EMBL" id="KE747843">
    <property type="protein sequence ID" value="RMZ74036.1"/>
    <property type="molecule type" value="Genomic_DNA"/>
</dbReference>
<feature type="compositionally biased region" description="Low complexity" evidence="5">
    <location>
        <begin position="84"/>
        <end position="105"/>
    </location>
</feature>
<evidence type="ECO:0000313" key="8">
    <source>
        <dbReference type="Proteomes" id="UP000265663"/>
    </source>
</evidence>
<dbReference type="Proteomes" id="UP000265663">
    <property type="component" value="Unassembled WGS sequence"/>
</dbReference>
<dbReference type="Pfam" id="PF04082">
    <property type="entry name" value="Fungal_trans"/>
    <property type="match status" value="1"/>
</dbReference>
<feature type="region of interest" description="Disordered" evidence="5">
    <location>
        <begin position="1"/>
        <end position="21"/>
    </location>
</feature>
<keyword evidence="3" id="KW-0804">Transcription</keyword>
<dbReference type="Gene3D" id="4.10.240.10">
    <property type="entry name" value="Zn(2)-C6 fungal-type DNA-binding domain"/>
    <property type="match status" value="1"/>
</dbReference>
<evidence type="ECO:0000256" key="4">
    <source>
        <dbReference type="ARBA" id="ARBA00023242"/>
    </source>
</evidence>